<evidence type="ECO:0000256" key="1">
    <source>
        <dbReference type="SAM" id="Phobius"/>
    </source>
</evidence>
<keyword evidence="3" id="KW-1185">Reference proteome</keyword>
<organism evidence="2 3">
    <name type="scientific">Photobacterium aphoticum</name>
    <dbReference type="NCBI Taxonomy" id="754436"/>
    <lineage>
        <taxon>Bacteria</taxon>
        <taxon>Pseudomonadati</taxon>
        <taxon>Pseudomonadota</taxon>
        <taxon>Gammaproteobacteria</taxon>
        <taxon>Vibrionales</taxon>
        <taxon>Vibrionaceae</taxon>
        <taxon>Photobacterium</taxon>
    </lineage>
</organism>
<keyword evidence="1" id="KW-0472">Membrane</keyword>
<name>A0A0J1GKG0_9GAMM</name>
<dbReference type="InterPro" id="IPR011846">
    <property type="entry name" value="Cyd_oper_YbgE"/>
</dbReference>
<accession>A0A0J1GKG0</accession>
<gene>
    <name evidence="2" type="ORF">ABT58_14155</name>
</gene>
<keyword evidence="1" id="KW-1133">Transmembrane helix</keyword>
<reference evidence="2 3" key="1">
    <citation type="submission" date="2015-05" db="EMBL/GenBank/DDBJ databases">
        <title>Photobacterium galathea sp. nov.</title>
        <authorList>
            <person name="Machado H."/>
            <person name="Gram L."/>
        </authorList>
    </citation>
    <scope>NUCLEOTIDE SEQUENCE [LARGE SCALE GENOMIC DNA]</scope>
    <source>
        <strain evidence="2 3">DSM 25995</strain>
    </source>
</reference>
<evidence type="ECO:0000313" key="2">
    <source>
        <dbReference type="EMBL" id="KLV00131.1"/>
    </source>
</evidence>
<dbReference type="OrthoDB" id="5298003at2"/>
<protein>
    <submittedName>
        <fullName evidence="2">Cytochrome bd biosynthesis protein</fullName>
    </submittedName>
</protein>
<dbReference type="Pfam" id="PF09600">
    <property type="entry name" value="Cyd_oper_YbgE"/>
    <property type="match status" value="1"/>
</dbReference>
<dbReference type="RefSeq" id="WP_047875070.1">
    <property type="nucleotide sequence ID" value="NZ_BMYC01000008.1"/>
</dbReference>
<dbReference type="EMBL" id="LDOV01000025">
    <property type="protein sequence ID" value="KLV00131.1"/>
    <property type="molecule type" value="Genomic_DNA"/>
</dbReference>
<comment type="caution">
    <text evidence="2">The sequence shown here is derived from an EMBL/GenBank/DDBJ whole genome shotgun (WGS) entry which is preliminary data.</text>
</comment>
<dbReference type="PATRIC" id="fig|754436.4.peg.3005"/>
<keyword evidence="1" id="KW-0812">Transmembrane</keyword>
<feature type="transmembrane region" description="Helical" evidence="1">
    <location>
        <begin position="76"/>
        <end position="95"/>
    </location>
</feature>
<dbReference type="Proteomes" id="UP000036426">
    <property type="component" value="Unassembled WGS sequence"/>
</dbReference>
<sequence length="100" mass="11458">MSKLDHWVERVHQWIDYRLLRWVALAMSLATTGLVVWDPTHFAQMIGGFGPIISPAMIWATCASMVFGVGFIPRRWFTQLLLTPYVALPILAYILSLRLL</sequence>
<dbReference type="AlphaFoldDB" id="A0A0J1GKG0"/>
<evidence type="ECO:0000313" key="3">
    <source>
        <dbReference type="Proteomes" id="UP000036426"/>
    </source>
</evidence>
<feature type="transmembrane region" description="Helical" evidence="1">
    <location>
        <begin position="20"/>
        <end position="37"/>
    </location>
</feature>
<feature type="transmembrane region" description="Helical" evidence="1">
    <location>
        <begin position="49"/>
        <end position="70"/>
    </location>
</feature>
<proteinExistence type="predicted"/>